<dbReference type="GeneID" id="81470697"/>
<dbReference type="Pfam" id="PF00483">
    <property type="entry name" value="NTP_transferase"/>
    <property type="match status" value="1"/>
</dbReference>
<dbReference type="PANTHER" id="PTHR22572">
    <property type="entry name" value="SUGAR-1-PHOSPHATE GUANYL TRANSFERASE"/>
    <property type="match status" value="1"/>
</dbReference>
<reference evidence="2 3" key="1">
    <citation type="submission" date="2020-08" db="EMBL/GenBank/DDBJ databases">
        <title>Streptomycin Non-resistant strain, P. mexicana.</title>
        <authorList>
            <person name="Ganesh-Kumar S."/>
            <person name="Zhe T."/>
            <person name="Yu Z."/>
            <person name="Min Y."/>
        </authorList>
    </citation>
    <scope>NUCLEOTIDE SEQUENCE [LARGE SCALE GENOMIC DNA]</scope>
    <source>
        <strain evidence="2 3">GTZY2</strain>
    </source>
</reference>
<feature type="domain" description="Nucleotidyl transferase" evidence="1">
    <location>
        <begin position="6"/>
        <end position="225"/>
    </location>
</feature>
<name>A0A7G9TGB6_PSEMX</name>
<sequence>MLADEAIILAGGLGTRLRPIISDVPKPLAPVAGRPFLAWMLDAYARRGFRRVILATGYLGDRIEEAVGNAWQGLDIVYSREREPLGTGGALRLAVGLAEGDWVHVGNGDTYLDFEPQDLEAAASATNASAVVALAAVDDVARYGAVEVEGPRIVRFREKGGQGPGLINAGSYLLQRSLLEDARMSAPFSFEEGILLPQTQAGRVAHMDRTEHFIDIGVPADYLRAEIVFSDRKQ</sequence>
<keyword evidence="2" id="KW-0808">Transferase</keyword>
<gene>
    <name evidence="2" type="ORF">IAE60_06945</name>
</gene>
<dbReference type="InterPro" id="IPR029044">
    <property type="entry name" value="Nucleotide-diphossugar_trans"/>
</dbReference>
<dbReference type="SUPFAM" id="SSF53448">
    <property type="entry name" value="Nucleotide-diphospho-sugar transferases"/>
    <property type="match status" value="1"/>
</dbReference>
<dbReference type="Proteomes" id="UP000515838">
    <property type="component" value="Chromosome"/>
</dbReference>
<dbReference type="GO" id="GO:0016740">
    <property type="term" value="F:transferase activity"/>
    <property type="evidence" value="ECO:0007669"/>
    <property type="project" value="UniProtKB-KW"/>
</dbReference>
<evidence type="ECO:0000259" key="1">
    <source>
        <dbReference type="Pfam" id="PF00483"/>
    </source>
</evidence>
<dbReference type="RefSeq" id="WP_187574327.1">
    <property type="nucleotide sequence ID" value="NZ_CP060731.1"/>
</dbReference>
<dbReference type="InterPro" id="IPR005835">
    <property type="entry name" value="NTP_transferase_dom"/>
</dbReference>
<proteinExistence type="predicted"/>
<protein>
    <submittedName>
        <fullName evidence="2">NTP transferase domain-containing protein</fullName>
    </submittedName>
</protein>
<evidence type="ECO:0000313" key="2">
    <source>
        <dbReference type="EMBL" id="QNN79141.1"/>
    </source>
</evidence>
<organism evidence="2 3">
    <name type="scientific">Pseudoxanthomonas mexicana</name>
    <dbReference type="NCBI Taxonomy" id="128785"/>
    <lineage>
        <taxon>Bacteria</taxon>
        <taxon>Pseudomonadati</taxon>
        <taxon>Pseudomonadota</taxon>
        <taxon>Gammaproteobacteria</taxon>
        <taxon>Lysobacterales</taxon>
        <taxon>Lysobacteraceae</taxon>
        <taxon>Pseudoxanthomonas</taxon>
    </lineage>
</organism>
<accession>A0A7G9TGB6</accession>
<dbReference type="AlphaFoldDB" id="A0A7G9TGB6"/>
<dbReference type="InterPro" id="IPR050486">
    <property type="entry name" value="Mannose-1P_guanyltransferase"/>
</dbReference>
<evidence type="ECO:0000313" key="3">
    <source>
        <dbReference type="Proteomes" id="UP000515838"/>
    </source>
</evidence>
<dbReference type="EMBL" id="CP060731">
    <property type="protein sequence ID" value="QNN79141.1"/>
    <property type="molecule type" value="Genomic_DNA"/>
</dbReference>
<dbReference type="Gene3D" id="3.90.550.10">
    <property type="entry name" value="Spore Coat Polysaccharide Biosynthesis Protein SpsA, Chain A"/>
    <property type="match status" value="1"/>
</dbReference>